<name>A0A9Q8SLV3_9PEZI</name>
<dbReference type="RefSeq" id="XP_049140859.1">
    <property type="nucleotide sequence ID" value="XM_049283716.1"/>
</dbReference>
<sequence>LLNKYIATYYSLVFTNFIVEIDRKLISKGSIINLYKNIVFSTFYNTFLINKRYFKTLLFLSKLGNRITKRKITNKKALEYFLYNSIEDPVKVILNKLKKVKKVKIMFDLSNRIVFKNYPYMFSNVALEIIERNFLIIPPFILYNYKVNF</sequence>
<reference evidence="1" key="1">
    <citation type="journal article" date="2021" name="Mol. Plant Microbe Interact.">
        <title>Complete Genome Sequence of the Plant-Pathogenic Fungus Colletotrichum lupini.</title>
        <authorList>
            <person name="Baroncelli R."/>
            <person name="Pensec F."/>
            <person name="Da Lio D."/>
            <person name="Boufleur T."/>
            <person name="Vicente I."/>
            <person name="Sarrocco S."/>
            <person name="Picot A."/>
            <person name="Baraldi E."/>
            <person name="Sukno S."/>
            <person name="Thon M."/>
            <person name="Le Floch G."/>
        </authorList>
    </citation>
    <scope>NUCLEOTIDE SEQUENCE</scope>
    <source>
        <strain evidence="1">IMI 504893</strain>
    </source>
</reference>
<dbReference type="Proteomes" id="UP000830671">
    <property type="component" value="Chromosome 2"/>
</dbReference>
<organism evidence="1 2">
    <name type="scientific">Colletotrichum lupini</name>
    <dbReference type="NCBI Taxonomy" id="145971"/>
    <lineage>
        <taxon>Eukaryota</taxon>
        <taxon>Fungi</taxon>
        <taxon>Dikarya</taxon>
        <taxon>Ascomycota</taxon>
        <taxon>Pezizomycotina</taxon>
        <taxon>Sordariomycetes</taxon>
        <taxon>Hypocreomycetidae</taxon>
        <taxon>Glomerellales</taxon>
        <taxon>Glomerellaceae</taxon>
        <taxon>Colletotrichum</taxon>
        <taxon>Colletotrichum acutatum species complex</taxon>
    </lineage>
</organism>
<evidence type="ECO:0000313" key="2">
    <source>
        <dbReference type="Proteomes" id="UP000830671"/>
    </source>
</evidence>
<dbReference type="GeneID" id="73338726"/>
<dbReference type="EMBL" id="CP019474">
    <property type="protein sequence ID" value="UQC79226.1"/>
    <property type="molecule type" value="Genomic_DNA"/>
</dbReference>
<keyword evidence="2" id="KW-1185">Reference proteome</keyword>
<dbReference type="AlphaFoldDB" id="A0A9Q8SLV3"/>
<accession>A0A9Q8SLV3</accession>
<evidence type="ECO:0000313" key="1">
    <source>
        <dbReference type="EMBL" id="UQC79226.1"/>
    </source>
</evidence>
<gene>
    <name evidence="1" type="ORF">CLUP02_04705</name>
</gene>
<proteinExistence type="predicted"/>
<protein>
    <submittedName>
        <fullName evidence="1">Uncharacterized protein</fullName>
    </submittedName>
</protein>
<feature type="non-terminal residue" evidence="1">
    <location>
        <position position="1"/>
    </location>
</feature>
<dbReference type="KEGG" id="clup:CLUP02_04705"/>